<dbReference type="Proteomes" id="UP000625711">
    <property type="component" value="Unassembled WGS sequence"/>
</dbReference>
<dbReference type="AlphaFoldDB" id="A0A834ICM5"/>
<dbReference type="InterPro" id="IPR012919">
    <property type="entry name" value="SUN_dom"/>
</dbReference>
<dbReference type="GO" id="GO:0034993">
    <property type="term" value="C:meiotic nuclear membrane microtubule tethering complex"/>
    <property type="evidence" value="ECO:0007669"/>
    <property type="project" value="TreeGrafter"/>
</dbReference>
<sequence>LRRSGRIPLIKRAHIFSHAGTSPGECWAFKGSNGGAIIKLLGPIRIDAVSIEHISKNISPTGDSTTAPKDFTVWGLKTPTDRGTLLGQYSYNIQGPLIQMFSLSHPPTEAYEIVELRILSNHGNADFTCIYR</sequence>
<evidence type="ECO:0000256" key="1">
    <source>
        <dbReference type="ARBA" id="ARBA00004370"/>
    </source>
</evidence>
<protein>
    <recommendedName>
        <fullName evidence="5">SUN domain-containing protein</fullName>
    </recommendedName>
</protein>
<keyword evidence="4" id="KW-0472">Membrane</keyword>
<dbReference type="PANTHER" id="PTHR12911">
    <property type="entry name" value="SAD1/UNC-84-LIKE PROTEIN-RELATED"/>
    <property type="match status" value="1"/>
</dbReference>
<dbReference type="Gene3D" id="2.60.120.260">
    <property type="entry name" value="Galactose-binding domain-like"/>
    <property type="match status" value="1"/>
</dbReference>
<reference evidence="6" key="1">
    <citation type="submission" date="2020-08" db="EMBL/GenBank/DDBJ databases">
        <title>Genome sequencing and assembly of the red palm weevil Rhynchophorus ferrugineus.</title>
        <authorList>
            <person name="Dias G.B."/>
            <person name="Bergman C.M."/>
            <person name="Manee M."/>
        </authorList>
    </citation>
    <scope>NUCLEOTIDE SEQUENCE</scope>
    <source>
        <strain evidence="6">AA-2017</strain>
        <tissue evidence="6">Whole larva</tissue>
    </source>
</reference>
<keyword evidence="7" id="KW-1185">Reference proteome</keyword>
<organism evidence="6 7">
    <name type="scientific">Rhynchophorus ferrugineus</name>
    <name type="common">Red palm weevil</name>
    <name type="synonym">Curculio ferrugineus</name>
    <dbReference type="NCBI Taxonomy" id="354439"/>
    <lineage>
        <taxon>Eukaryota</taxon>
        <taxon>Metazoa</taxon>
        <taxon>Ecdysozoa</taxon>
        <taxon>Arthropoda</taxon>
        <taxon>Hexapoda</taxon>
        <taxon>Insecta</taxon>
        <taxon>Pterygota</taxon>
        <taxon>Neoptera</taxon>
        <taxon>Endopterygota</taxon>
        <taxon>Coleoptera</taxon>
        <taxon>Polyphaga</taxon>
        <taxon>Cucujiformia</taxon>
        <taxon>Curculionidae</taxon>
        <taxon>Dryophthorinae</taxon>
        <taxon>Rhynchophorus</taxon>
    </lineage>
</organism>
<accession>A0A834ICM5</accession>
<dbReference type="GO" id="GO:0043495">
    <property type="term" value="F:protein-membrane adaptor activity"/>
    <property type="evidence" value="ECO:0007669"/>
    <property type="project" value="TreeGrafter"/>
</dbReference>
<evidence type="ECO:0000256" key="2">
    <source>
        <dbReference type="ARBA" id="ARBA00022692"/>
    </source>
</evidence>
<comment type="subcellular location">
    <subcellularLocation>
        <location evidence="1">Membrane</location>
    </subcellularLocation>
</comment>
<dbReference type="PROSITE" id="PS51469">
    <property type="entry name" value="SUN"/>
    <property type="match status" value="1"/>
</dbReference>
<keyword evidence="2" id="KW-0812">Transmembrane</keyword>
<evidence type="ECO:0000259" key="5">
    <source>
        <dbReference type="PROSITE" id="PS51469"/>
    </source>
</evidence>
<feature type="non-terminal residue" evidence="6">
    <location>
        <position position="132"/>
    </location>
</feature>
<comment type="caution">
    <text evidence="6">The sequence shown here is derived from an EMBL/GenBank/DDBJ whole genome shotgun (WGS) entry which is preliminary data.</text>
</comment>
<dbReference type="Pfam" id="PF07738">
    <property type="entry name" value="Sad1_UNC"/>
    <property type="match status" value="1"/>
</dbReference>
<dbReference type="OrthoDB" id="342281at2759"/>
<proteinExistence type="predicted"/>
<feature type="domain" description="SUN" evidence="5">
    <location>
        <begin position="1"/>
        <end position="132"/>
    </location>
</feature>
<keyword evidence="3" id="KW-1133">Transmembrane helix</keyword>
<gene>
    <name evidence="6" type="ORF">GWI33_008878</name>
</gene>
<evidence type="ECO:0000313" key="7">
    <source>
        <dbReference type="Proteomes" id="UP000625711"/>
    </source>
</evidence>
<name>A0A834ICM5_RHYFE</name>
<evidence type="ECO:0000256" key="4">
    <source>
        <dbReference type="ARBA" id="ARBA00023136"/>
    </source>
</evidence>
<dbReference type="InterPro" id="IPR045119">
    <property type="entry name" value="SUN1-5"/>
</dbReference>
<evidence type="ECO:0000256" key="3">
    <source>
        <dbReference type="ARBA" id="ARBA00022989"/>
    </source>
</evidence>
<dbReference type="PANTHER" id="PTHR12911:SF8">
    <property type="entry name" value="KLAROID PROTEIN-RELATED"/>
    <property type="match status" value="1"/>
</dbReference>
<evidence type="ECO:0000313" key="6">
    <source>
        <dbReference type="EMBL" id="KAF7277279.1"/>
    </source>
</evidence>
<dbReference type="EMBL" id="JAACXV010003115">
    <property type="protein sequence ID" value="KAF7277279.1"/>
    <property type="molecule type" value="Genomic_DNA"/>
</dbReference>